<dbReference type="AlphaFoldDB" id="N2A0Q1"/>
<organism evidence="1 2">
    <name type="scientific">Eubacterium plexicaudatum ASF492</name>
    <dbReference type="NCBI Taxonomy" id="1235802"/>
    <lineage>
        <taxon>Bacteria</taxon>
        <taxon>Bacillati</taxon>
        <taxon>Bacillota</taxon>
        <taxon>Clostridia</taxon>
        <taxon>Eubacteriales</taxon>
        <taxon>Eubacteriaceae</taxon>
        <taxon>Eubacterium</taxon>
    </lineage>
</organism>
<dbReference type="InterPro" id="IPR009229">
    <property type="entry name" value="AgrD"/>
</dbReference>
<dbReference type="OrthoDB" id="9814541at2"/>
<accession>N2A0Q1</accession>
<sequence length="48" mass="5279">MSGNGKKNITATILEKVARNSVKAAADSRCMYCLHQPKQPTGIKKFSR</sequence>
<keyword evidence="2" id="KW-1185">Reference proteome</keyword>
<dbReference type="HOGENOM" id="CLU_216375_0_0_9"/>
<evidence type="ECO:0000313" key="1">
    <source>
        <dbReference type="EMBL" id="EMZ19595.1"/>
    </source>
</evidence>
<gene>
    <name evidence="1" type="ORF">C823_05420</name>
</gene>
<protein>
    <submittedName>
        <fullName evidence="1">Cyclic lactone autoinducer peptide</fullName>
    </submittedName>
</protein>
<dbReference type="STRING" id="1235802.C823_05420"/>
<dbReference type="Proteomes" id="UP000012589">
    <property type="component" value="Unassembled WGS sequence"/>
</dbReference>
<dbReference type="NCBIfam" id="TIGR04223">
    <property type="entry name" value="quorum_AgrD"/>
    <property type="match status" value="1"/>
</dbReference>
<proteinExistence type="predicted"/>
<dbReference type="PATRIC" id="fig|1235802.3.peg.5720"/>
<evidence type="ECO:0000313" key="2">
    <source>
        <dbReference type="Proteomes" id="UP000012589"/>
    </source>
</evidence>
<dbReference type="EMBL" id="AQFT01000160">
    <property type="protein sequence ID" value="EMZ19595.1"/>
    <property type="molecule type" value="Genomic_DNA"/>
</dbReference>
<comment type="caution">
    <text evidence="1">The sequence shown here is derived from an EMBL/GenBank/DDBJ whole genome shotgun (WGS) entry which is preliminary data.</text>
</comment>
<reference evidence="1 2" key="1">
    <citation type="journal article" date="2014" name="Genome Announc.">
        <title>Draft genome sequences of the altered schaedler flora, a defined bacterial community from gnotobiotic mice.</title>
        <authorList>
            <person name="Wannemuehler M.J."/>
            <person name="Overstreet A.M."/>
            <person name="Ward D.V."/>
            <person name="Phillips G.J."/>
        </authorList>
    </citation>
    <scope>NUCLEOTIDE SEQUENCE [LARGE SCALE GENOMIC DNA]</scope>
    <source>
        <strain evidence="1 2">ASF492</strain>
    </source>
</reference>
<dbReference type="eggNOG" id="ENOG5033CS2">
    <property type="taxonomic scope" value="Bacteria"/>
</dbReference>
<name>N2A0Q1_9FIRM</name>